<sequence>MSYSRTPHALLDITPVDSEVETSDLTTSEETEEDEETSGDLDSDSEMSEAYPYPYLSPQQENFYATASGSYTSLLTPQTPSKPSSKNTNPSPPKSSLSPPKKSSSPRKDRGTVRFDTSPASSPTSPNNGGGQVVGIISTRGERPSGSQAIKGPVDPSKSASPGAIDSASSGSVISLIFSPSRWQTPQFIRNWYAVGAPMEIPAGYTDYEPSGEGGGASPGGQTIDPPAPSGMKNGKGRGKGTGSAQGSPVKSGGRMRRSERTRREAASVMNRLQKTAGGRVQRQKAVPVADRQREIDEILKANLGLLVPTKKPTKPTPKDGSGEKPPPVPHPTQNINLSTSIPIPVRKLYPSHPLTDRPDTFFKDAFHSLYTDIHSLCHAFFGYPNLLSPEWVKKTGTAKPWDAIGAMSEFTTFADLVAEEDQVVGGWEEMVGKGSSRKFLVVGVIVKMLKVRVFDEGIYGGSVQEGEMMHGVERALIDREG</sequence>
<feature type="compositionally biased region" description="Polar residues" evidence="1">
    <location>
        <begin position="57"/>
        <end position="78"/>
    </location>
</feature>
<evidence type="ECO:0000313" key="3">
    <source>
        <dbReference type="Proteomes" id="UP000696280"/>
    </source>
</evidence>
<feature type="region of interest" description="Disordered" evidence="1">
    <location>
        <begin position="1"/>
        <end position="168"/>
    </location>
</feature>
<keyword evidence="3" id="KW-1185">Reference proteome</keyword>
<dbReference type="AlphaFoldDB" id="A0A9N9KWN2"/>
<reference evidence="2" key="1">
    <citation type="submission" date="2021-07" db="EMBL/GenBank/DDBJ databases">
        <authorList>
            <person name="Durling M."/>
        </authorList>
    </citation>
    <scope>NUCLEOTIDE SEQUENCE</scope>
</reference>
<protein>
    <submittedName>
        <fullName evidence="2">Uncharacterized protein</fullName>
    </submittedName>
</protein>
<evidence type="ECO:0000256" key="1">
    <source>
        <dbReference type="SAM" id="MobiDB-lite"/>
    </source>
</evidence>
<accession>A0A9N9KWN2</accession>
<organism evidence="2 3">
    <name type="scientific">Hymenoscyphus fraxineus</name>
    <dbReference type="NCBI Taxonomy" id="746836"/>
    <lineage>
        <taxon>Eukaryota</taxon>
        <taxon>Fungi</taxon>
        <taxon>Dikarya</taxon>
        <taxon>Ascomycota</taxon>
        <taxon>Pezizomycotina</taxon>
        <taxon>Leotiomycetes</taxon>
        <taxon>Helotiales</taxon>
        <taxon>Helotiaceae</taxon>
        <taxon>Hymenoscyphus</taxon>
    </lineage>
</organism>
<name>A0A9N9KWN2_9HELO</name>
<gene>
    <name evidence="2" type="ORF">HYFRA_00010986</name>
</gene>
<feature type="compositionally biased region" description="Acidic residues" evidence="1">
    <location>
        <begin position="18"/>
        <end position="47"/>
    </location>
</feature>
<proteinExistence type="predicted"/>
<dbReference type="EMBL" id="CAJVRL010000065">
    <property type="protein sequence ID" value="CAG8955720.1"/>
    <property type="molecule type" value="Genomic_DNA"/>
</dbReference>
<feature type="compositionally biased region" description="Low complexity" evidence="1">
    <location>
        <begin position="117"/>
        <end position="127"/>
    </location>
</feature>
<feature type="region of interest" description="Disordered" evidence="1">
    <location>
        <begin position="202"/>
        <end position="289"/>
    </location>
</feature>
<feature type="region of interest" description="Disordered" evidence="1">
    <location>
        <begin position="308"/>
        <end position="338"/>
    </location>
</feature>
<dbReference type="Proteomes" id="UP000696280">
    <property type="component" value="Unassembled WGS sequence"/>
</dbReference>
<feature type="compositionally biased region" description="Low complexity" evidence="1">
    <location>
        <begin position="79"/>
        <end position="103"/>
    </location>
</feature>
<evidence type="ECO:0000313" key="2">
    <source>
        <dbReference type="EMBL" id="CAG8955720.1"/>
    </source>
</evidence>
<comment type="caution">
    <text evidence="2">The sequence shown here is derived from an EMBL/GenBank/DDBJ whole genome shotgun (WGS) entry which is preliminary data.</text>
</comment>
<dbReference type="OrthoDB" id="309640at2759"/>
<feature type="compositionally biased region" description="Basic and acidic residues" evidence="1">
    <location>
        <begin position="257"/>
        <end position="266"/>
    </location>
</feature>